<name>A0AAD9QG89_ACRCE</name>
<sequence>MLKRWQRMQQTDIEERKDQFLRTIERLLKPSARGGKKKKGLGWRKKEKKTSTIQRKDLVSQSDYLTNIYSLSGEIKNLQKRESLKSSAGKVKLMMQKSFDLKNRA</sequence>
<accession>A0AAD9QG89</accession>
<dbReference type="AlphaFoldDB" id="A0AAD9QG89"/>
<reference evidence="1" key="1">
    <citation type="journal article" date="2023" name="G3 (Bethesda)">
        <title>Whole genome assembly and annotation of the endangered Caribbean coral Acropora cervicornis.</title>
        <authorList>
            <person name="Selwyn J.D."/>
            <person name="Vollmer S.V."/>
        </authorList>
    </citation>
    <scope>NUCLEOTIDE SEQUENCE</scope>
    <source>
        <strain evidence="1">K2</strain>
    </source>
</reference>
<dbReference type="EMBL" id="JARQWQ010000035">
    <property type="protein sequence ID" value="KAK2560722.1"/>
    <property type="molecule type" value="Genomic_DNA"/>
</dbReference>
<dbReference type="Proteomes" id="UP001249851">
    <property type="component" value="Unassembled WGS sequence"/>
</dbReference>
<proteinExistence type="predicted"/>
<gene>
    <name evidence="1" type="ORF">P5673_016493</name>
</gene>
<evidence type="ECO:0000313" key="2">
    <source>
        <dbReference type="Proteomes" id="UP001249851"/>
    </source>
</evidence>
<reference evidence="1" key="2">
    <citation type="journal article" date="2023" name="Science">
        <title>Genomic signatures of disease resistance in endangered staghorn corals.</title>
        <authorList>
            <person name="Vollmer S.V."/>
            <person name="Selwyn J.D."/>
            <person name="Despard B.A."/>
            <person name="Roesel C.L."/>
        </authorList>
    </citation>
    <scope>NUCLEOTIDE SEQUENCE</scope>
    <source>
        <strain evidence="1">K2</strain>
    </source>
</reference>
<keyword evidence="2" id="KW-1185">Reference proteome</keyword>
<organism evidence="1 2">
    <name type="scientific">Acropora cervicornis</name>
    <name type="common">Staghorn coral</name>
    <dbReference type="NCBI Taxonomy" id="6130"/>
    <lineage>
        <taxon>Eukaryota</taxon>
        <taxon>Metazoa</taxon>
        <taxon>Cnidaria</taxon>
        <taxon>Anthozoa</taxon>
        <taxon>Hexacorallia</taxon>
        <taxon>Scleractinia</taxon>
        <taxon>Astrocoeniina</taxon>
        <taxon>Acroporidae</taxon>
        <taxon>Acropora</taxon>
    </lineage>
</organism>
<comment type="caution">
    <text evidence="1">The sequence shown here is derived from an EMBL/GenBank/DDBJ whole genome shotgun (WGS) entry which is preliminary data.</text>
</comment>
<protein>
    <submittedName>
        <fullName evidence="1">Uncharacterized protein</fullName>
    </submittedName>
</protein>
<evidence type="ECO:0000313" key="1">
    <source>
        <dbReference type="EMBL" id="KAK2560722.1"/>
    </source>
</evidence>